<reference evidence="2 3" key="3">
    <citation type="journal article" date="2013" name="Rice">
        <title>Improvement of the Oryza sativa Nipponbare reference genome using next generation sequence and optical map data.</title>
        <authorList>
            <person name="Kawahara Y."/>
            <person name="de la Bastide M."/>
            <person name="Hamilton J.P."/>
            <person name="Kanamori H."/>
            <person name="McCombie W.R."/>
            <person name="Ouyang S."/>
            <person name="Schwartz D.C."/>
            <person name="Tanaka T."/>
            <person name="Wu J."/>
            <person name="Zhou S."/>
            <person name="Childs K.L."/>
            <person name="Davidson R.M."/>
            <person name="Lin H."/>
            <person name="Quesada-Ocampo L."/>
            <person name="Vaillancourt B."/>
            <person name="Sakai H."/>
            <person name="Lee S.S."/>
            <person name="Kim J."/>
            <person name="Numa H."/>
            <person name="Itoh T."/>
            <person name="Buell C.R."/>
            <person name="Matsumoto T."/>
        </authorList>
    </citation>
    <scope>NUCLEOTIDE SEQUENCE [LARGE SCALE GENOMIC DNA]</scope>
    <source>
        <strain evidence="3">cv. Nipponbare</strain>
    </source>
</reference>
<feature type="non-terminal residue" evidence="2">
    <location>
        <position position="1"/>
    </location>
</feature>
<gene>
    <name evidence="2" type="ordered locus">Os11g0663900</name>
    <name evidence="2" type="ORF">OSNPB_110663900</name>
</gene>
<dbReference type="InterPro" id="IPR000719">
    <property type="entry name" value="Prot_kinase_dom"/>
</dbReference>
<dbReference type="Proteomes" id="UP000059680">
    <property type="component" value="Chromosome 11"/>
</dbReference>
<dbReference type="GO" id="GO:0004672">
    <property type="term" value="F:protein kinase activity"/>
    <property type="evidence" value="ECO:0007669"/>
    <property type="project" value="InterPro"/>
</dbReference>
<evidence type="ECO:0000313" key="2">
    <source>
        <dbReference type="EMBL" id="BAT15157.1"/>
    </source>
</evidence>
<reference evidence="2 3" key="2">
    <citation type="journal article" date="2013" name="Plant Cell Physiol.">
        <title>Rice Annotation Project Database (RAP-DB): an integrative and interactive database for rice genomics.</title>
        <authorList>
            <person name="Sakai H."/>
            <person name="Lee S.S."/>
            <person name="Tanaka T."/>
            <person name="Numa H."/>
            <person name="Kim J."/>
            <person name="Kawahara Y."/>
            <person name="Wakimoto H."/>
            <person name="Yang C.C."/>
            <person name="Iwamoto M."/>
            <person name="Abe T."/>
            <person name="Yamada Y."/>
            <person name="Muto A."/>
            <person name="Inokuchi H."/>
            <person name="Ikemura T."/>
            <person name="Matsumoto T."/>
            <person name="Sasaki T."/>
            <person name="Itoh T."/>
        </authorList>
    </citation>
    <scope>NUCLEOTIDE SEQUENCE [LARGE SCALE GENOMIC DNA]</scope>
    <source>
        <strain evidence="3">cv. Nipponbare</strain>
    </source>
</reference>
<protein>
    <submittedName>
        <fullName evidence="2">Os11g0663900 protein</fullName>
    </submittedName>
</protein>
<proteinExistence type="predicted"/>
<dbReference type="OMA" id="MGPNDED"/>
<accession>A0A0P0Y5B5</accession>
<dbReference type="InterPro" id="IPR011009">
    <property type="entry name" value="Kinase-like_dom_sf"/>
</dbReference>
<dbReference type="AlphaFoldDB" id="A0A0P0Y5B5"/>
<dbReference type="PaxDb" id="39947-A0A0P0Y5B5"/>
<organism evidence="2 3">
    <name type="scientific">Oryza sativa subsp. japonica</name>
    <name type="common">Rice</name>
    <dbReference type="NCBI Taxonomy" id="39947"/>
    <lineage>
        <taxon>Eukaryota</taxon>
        <taxon>Viridiplantae</taxon>
        <taxon>Streptophyta</taxon>
        <taxon>Embryophyta</taxon>
        <taxon>Tracheophyta</taxon>
        <taxon>Spermatophyta</taxon>
        <taxon>Magnoliopsida</taxon>
        <taxon>Liliopsida</taxon>
        <taxon>Poales</taxon>
        <taxon>Poaceae</taxon>
        <taxon>BOP clade</taxon>
        <taxon>Oryzoideae</taxon>
        <taxon>Oryzeae</taxon>
        <taxon>Oryzinae</taxon>
        <taxon>Oryza</taxon>
        <taxon>Oryza sativa</taxon>
    </lineage>
</organism>
<dbReference type="SMART" id="SM00220">
    <property type="entry name" value="S_TKc"/>
    <property type="match status" value="1"/>
</dbReference>
<evidence type="ECO:0000313" key="3">
    <source>
        <dbReference type="Proteomes" id="UP000059680"/>
    </source>
</evidence>
<name>A0A0P0Y5B5_ORYSJ</name>
<dbReference type="InParanoid" id="A0A0P0Y5B5"/>
<dbReference type="EMBL" id="AP014967">
    <property type="protein sequence ID" value="BAT15157.1"/>
    <property type="molecule type" value="Genomic_DNA"/>
</dbReference>
<sequence length="219" mass="24507">VHGERLAGSPPARPNVVVVVASGGILEDTHGEEILLGVSRAIEYLQFCGQQPIIHRDIKPSNILLDGNWTPRLKDFGLGFALTEEKAETDTVIGTHGYLAPEYHMERTLNLMTDVYSFGVVMMVVLTGKKSYLFDEESWDERSDRSLVSIALPLIEAGEVWKMLDRRPAAEPTPRQLEAVELVAQTAVHCVRLRWEERPPISVFVTNLEKALELARYDG</sequence>
<dbReference type="Pfam" id="PF00069">
    <property type="entry name" value="Pkinase"/>
    <property type="match status" value="1"/>
</dbReference>
<reference evidence="3" key="1">
    <citation type="journal article" date="2005" name="Nature">
        <title>The map-based sequence of the rice genome.</title>
        <authorList>
            <consortium name="International rice genome sequencing project (IRGSP)"/>
            <person name="Matsumoto T."/>
            <person name="Wu J."/>
            <person name="Kanamori H."/>
            <person name="Katayose Y."/>
            <person name="Fujisawa M."/>
            <person name="Namiki N."/>
            <person name="Mizuno H."/>
            <person name="Yamamoto K."/>
            <person name="Antonio B.A."/>
            <person name="Baba T."/>
            <person name="Sakata K."/>
            <person name="Nagamura Y."/>
            <person name="Aoki H."/>
            <person name="Arikawa K."/>
            <person name="Arita K."/>
            <person name="Bito T."/>
            <person name="Chiden Y."/>
            <person name="Fujitsuka N."/>
            <person name="Fukunaka R."/>
            <person name="Hamada M."/>
            <person name="Harada C."/>
            <person name="Hayashi A."/>
            <person name="Hijishita S."/>
            <person name="Honda M."/>
            <person name="Hosokawa S."/>
            <person name="Ichikawa Y."/>
            <person name="Idonuma A."/>
            <person name="Iijima M."/>
            <person name="Ikeda M."/>
            <person name="Ikeno M."/>
            <person name="Ito K."/>
            <person name="Ito S."/>
            <person name="Ito T."/>
            <person name="Ito Y."/>
            <person name="Ito Y."/>
            <person name="Iwabuchi A."/>
            <person name="Kamiya K."/>
            <person name="Karasawa W."/>
            <person name="Kurita K."/>
            <person name="Katagiri S."/>
            <person name="Kikuta A."/>
            <person name="Kobayashi H."/>
            <person name="Kobayashi N."/>
            <person name="Machita K."/>
            <person name="Maehara T."/>
            <person name="Masukawa M."/>
            <person name="Mizubayashi T."/>
            <person name="Mukai Y."/>
            <person name="Nagasaki H."/>
            <person name="Nagata Y."/>
            <person name="Naito S."/>
            <person name="Nakashima M."/>
            <person name="Nakama Y."/>
            <person name="Nakamichi Y."/>
            <person name="Nakamura M."/>
            <person name="Meguro A."/>
            <person name="Negishi M."/>
            <person name="Ohta I."/>
            <person name="Ohta T."/>
            <person name="Okamoto M."/>
            <person name="Ono N."/>
            <person name="Saji S."/>
            <person name="Sakaguchi M."/>
            <person name="Sakai K."/>
            <person name="Shibata M."/>
            <person name="Shimokawa T."/>
            <person name="Song J."/>
            <person name="Takazaki Y."/>
            <person name="Terasawa K."/>
            <person name="Tsugane M."/>
            <person name="Tsuji K."/>
            <person name="Ueda S."/>
            <person name="Waki K."/>
            <person name="Yamagata H."/>
            <person name="Yamamoto M."/>
            <person name="Yamamoto S."/>
            <person name="Yamane H."/>
            <person name="Yoshiki S."/>
            <person name="Yoshihara R."/>
            <person name="Yukawa K."/>
            <person name="Zhong H."/>
            <person name="Yano M."/>
            <person name="Yuan Q."/>
            <person name="Ouyang S."/>
            <person name="Liu J."/>
            <person name="Jones K.M."/>
            <person name="Gansberger K."/>
            <person name="Moffat K."/>
            <person name="Hill J."/>
            <person name="Bera J."/>
            <person name="Fadrosh D."/>
            <person name="Jin S."/>
            <person name="Johri S."/>
            <person name="Kim M."/>
            <person name="Overton L."/>
            <person name="Reardon M."/>
            <person name="Tsitrin T."/>
            <person name="Vuong H."/>
            <person name="Weaver B."/>
            <person name="Ciecko A."/>
            <person name="Tallon L."/>
            <person name="Jackson J."/>
            <person name="Pai G."/>
            <person name="Aken S.V."/>
            <person name="Utterback T."/>
            <person name="Reidmuller S."/>
            <person name="Feldblyum T."/>
            <person name="Hsiao J."/>
            <person name="Zismann V."/>
            <person name="Iobst S."/>
            <person name="de Vazeille A.R."/>
            <person name="Buell C.R."/>
            <person name="Ying K."/>
            <person name="Li Y."/>
            <person name="Lu T."/>
            <person name="Huang Y."/>
            <person name="Zhao Q."/>
            <person name="Feng Q."/>
            <person name="Zhang L."/>
            <person name="Zhu J."/>
            <person name="Weng Q."/>
            <person name="Mu J."/>
            <person name="Lu Y."/>
            <person name="Fan D."/>
            <person name="Liu Y."/>
            <person name="Guan J."/>
            <person name="Zhang Y."/>
            <person name="Yu S."/>
            <person name="Liu X."/>
            <person name="Zhang Y."/>
            <person name="Hong G."/>
            <person name="Han B."/>
            <person name="Choisne N."/>
            <person name="Demange N."/>
            <person name="Orjeda G."/>
            <person name="Samain S."/>
            <person name="Cattolico L."/>
            <person name="Pelletier E."/>
            <person name="Couloux A."/>
            <person name="Segurens B."/>
            <person name="Wincker P."/>
            <person name="D'Hont A."/>
            <person name="Scarpelli C."/>
            <person name="Weissenbach J."/>
            <person name="Salanoubat M."/>
            <person name="Quetier F."/>
            <person name="Yu Y."/>
            <person name="Kim H.R."/>
            <person name="Rambo T."/>
            <person name="Currie J."/>
            <person name="Collura K."/>
            <person name="Luo M."/>
            <person name="Yang T."/>
            <person name="Ammiraju J.S.S."/>
            <person name="Engler F."/>
            <person name="Soderlund C."/>
            <person name="Wing R.A."/>
            <person name="Palmer L.E."/>
            <person name="de la Bastide M."/>
            <person name="Spiegel L."/>
            <person name="Nascimento L."/>
            <person name="Zutavern T."/>
            <person name="O'Shaughnessy A."/>
            <person name="Dike S."/>
            <person name="Dedhia N."/>
            <person name="Preston R."/>
            <person name="Balija V."/>
            <person name="McCombie W.R."/>
            <person name="Chow T."/>
            <person name="Chen H."/>
            <person name="Chung M."/>
            <person name="Chen C."/>
            <person name="Shaw J."/>
            <person name="Wu H."/>
            <person name="Hsiao K."/>
            <person name="Chao Y."/>
            <person name="Chu M."/>
            <person name="Cheng C."/>
            <person name="Hour A."/>
            <person name="Lee P."/>
            <person name="Lin S."/>
            <person name="Lin Y."/>
            <person name="Liou J."/>
            <person name="Liu S."/>
            <person name="Hsing Y."/>
            <person name="Raghuvanshi S."/>
            <person name="Mohanty A."/>
            <person name="Bharti A.K."/>
            <person name="Gaur A."/>
            <person name="Gupta V."/>
            <person name="Kumar D."/>
            <person name="Ravi V."/>
            <person name="Vij S."/>
            <person name="Kapur A."/>
            <person name="Khurana P."/>
            <person name="Khurana P."/>
            <person name="Khurana J.P."/>
            <person name="Tyagi A.K."/>
            <person name="Gaikwad K."/>
            <person name="Singh A."/>
            <person name="Dalal V."/>
            <person name="Srivastava S."/>
            <person name="Dixit A."/>
            <person name="Pal A.K."/>
            <person name="Ghazi I.A."/>
            <person name="Yadav M."/>
            <person name="Pandit A."/>
            <person name="Bhargava A."/>
            <person name="Sureshbabu K."/>
            <person name="Batra K."/>
            <person name="Sharma T.R."/>
            <person name="Mohapatra T."/>
            <person name="Singh N.K."/>
            <person name="Messing J."/>
            <person name="Nelson A.B."/>
            <person name="Fuks G."/>
            <person name="Kavchok S."/>
            <person name="Keizer G."/>
            <person name="Linton E."/>
            <person name="Llaca V."/>
            <person name="Song R."/>
            <person name="Tanyolac B."/>
            <person name="Young S."/>
            <person name="Ho-Il K."/>
            <person name="Hahn J.H."/>
            <person name="Sangsakoo G."/>
            <person name="Vanavichit A."/>
            <person name="de Mattos Luiz.A.T."/>
            <person name="Zimmer P.D."/>
            <person name="Malone G."/>
            <person name="Dellagostin O."/>
            <person name="de Oliveira A.C."/>
            <person name="Bevan M."/>
            <person name="Bancroft I."/>
            <person name="Minx P."/>
            <person name="Cordum H."/>
            <person name="Wilson R."/>
            <person name="Cheng Z."/>
            <person name="Jin W."/>
            <person name="Jiang J."/>
            <person name="Leong S.A."/>
            <person name="Iwama H."/>
            <person name="Gojobori T."/>
            <person name="Itoh T."/>
            <person name="Niimura Y."/>
            <person name="Fujii Y."/>
            <person name="Habara T."/>
            <person name="Sakai H."/>
            <person name="Sato Y."/>
            <person name="Wilson G."/>
            <person name="Kumar K."/>
            <person name="McCouch S."/>
            <person name="Juretic N."/>
            <person name="Hoen D."/>
            <person name="Wright S."/>
            <person name="Bruskiewich R."/>
            <person name="Bureau T."/>
            <person name="Miyao A."/>
            <person name="Hirochika H."/>
            <person name="Nishikawa T."/>
            <person name="Kadowaki K."/>
            <person name="Sugiura M."/>
            <person name="Burr B."/>
            <person name="Sasaki T."/>
        </authorList>
    </citation>
    <scope>NUCLEOTIDE SEQUENCE [LARGE SCALE GENOMIC DNA]</scope>
    <source>
        <strain evidence="3">cv. Nipponbare</strain>
    </source>
</reference>
<dbReference type="SMR" id="A0A0P0Y5B5"/>
<feature type="domain" description="Protein kinase" evidence="1">
    <location>
        <begin position="1"/>
        <end position="212"/>
    </location>
</feature>
<dbReference type="GO" id="GO:0005524">
    <property type="term" value="F:ATP binding"/>
    <property type="evidence" value="ECO:0007669"/>
    <property type="project" value="InterPro"/>
</dbReference>
<dbReference type="Gene3D" id="1.10.510.10">
    <property type="entry name" value="Transferase(Phosphotransferase) domain 1"/>
    <property type="match status" value="1"/>
</dbReference>
<dbReference type="SUPFAM" id="SSF56112">
    <property type="entry name" value="Protein kinase-like (PK-like)"/>
    <property type="match status" value="1"/>
</dbReference>
<dbReference type="PROSITE" id="PS00108">
    <property type="entry name" value="PROTEIN_KINASE_ST"/>
    <property type="match status" value="1"/>
</dbReference>
<dbReference type="PANTHER" id="PTHR46146">
    <property type="entry name" value="SERINE/THREONINE-PROTEIN KINASE-LIKE PROTEIN CCR4"/>
    <property type="match status" value="1"/>
</dbReference>
<dbReference type="PROSITE" id="PS50011">
    <property type="entry name" value="PROTEIN_KINASE_DOM"/>
    <property type="match status" value="1"/>
</dbReference>
<dbReference type="STRING" id="39947.A0A0P0Y5B5"/>
<dbReference type="FunCoup" id="A0A0P0Y5B5">
    <property type="interactions" value="64"/>
</dbReference>
<evidence type="ECO:0000259" key="1">
    <source>
        <dbReference type="PROSITE" id="PS50011"/>
    </source>
</evidence>
<dbReference type="InterPro" id="IPR008271">
    <property type="entry name" value="Ser/Thr_kinase_AS"/>
</dbReference>
<dbReference type="Gramene" id="Os11t0663900-00">
    <property type="protein sequence ID" value="Os11t0663900-00"/>
    <property type="gene ID" value="Os11g0663900"/>
</dbReference>
<keyword evidence="3" id="KW-1185">Reference proteome</keyword>
<dbReference type="PANTHER" id="PTHR46146:SF7">
    <property type="entry name" value="OS11G0664000 PROTEIN"/>
    <property type="match status" value="1"/>
</dbReference>
<dbReference type="eggNOG" id="KOG1187">
    <property type="taxonomic scope" value="Eukaryota"/>
</dbReference>